<dbReference type="Pfam" id="PF19515">
    <property type="entry name" value="DUF6048"/>
    <property type="match status" value="1"/>
</dbReference>
<gene>
    <name evidence="1" type="ORF">SAMN05216283_109176</name>
</gene>
<protein>
    <recommendedName>
        <fullName evidence="3">Outer membrane protein with beta-barrel domain</fullName>
    </recommendedName>
</protein>
<evidence type="ECO:0000313" key="2">
    <source>
        <dbReference type="Proteomes" id="UP000198964"/>
    </source>
</evidence>
<proteinExistence type="predicted"/>
<name>A0A1I2JQX7_9BACT</name>
<sequence>MRIFSFTLILCLLTLISQGQERELKLKPKRTDKFIHMDGLRVGLDISRSMQHLWNKGNRYGTELSFDFELVPNLYPVLETGWEKLRMRQDYVDYSSSGSYTRLGFDYNLLVAEHQKDMDMVYVGLRYGFDFANQQVKEYLIPNYWGDITGSFGRQNYNAQWAEFVLGMKGEIFKNFFLGWGIRGKLKLNQKDFDIPHVYFNPGYGPAEKKFNFDFSYSVYYNLPFNFRK</sequence>
<dbReference type="RefSeq" id="WP_139218310.1">
    <property type="nucleotide sequence ID" value="NZ_FONW01000009.1"/>
</dbReference>
<evidence type="ECO:0000313" key="1">
    <source>
        <dbReference type="EMBL" id="SFF57395.1"/>
    </source>
</evidence>
<dbReference type="Proteomes" id="UP000198964">
    <property type="component" value="Unassembled WGS sequence"/>
</dbReference>
<evidence type="ECO:0008006" key="3">
    <source>
        <dbReference type="Google" id="ProtNLM"/>
    </source>
</evidence>
<dbReference type="AlphaFoldDB" id="A0A1I2JQX7"/>
<dbReference type="EMBL" id="FONW01000009">
    <property type="protein sequence ID" value="SFF57395.1"/>
    <property type="molecule type" value="Genomic_DNA"/>
</dbReference>
<keyword evidence="2" id="KW-1185">Reference proteome</keyword>
<organism evidence="1 2">
    <name type="scientific">Sunxiuqinia elliptica</name>
    <dbReference type="NCBI Taxonomy" id="655355"/>
    <lineage>
        <taxon>Bacteria</taxon>
        <taxon>Pseudomonadati</taxon>
        <taxon>Bacteroidota</taxon>
        <taxon>Bacteroidia</taxon>
        <taxon>Marinilabiliales</taxon>
        <taxon>Prolixibacteraceae</taxon>
        <taxon>Sunxiuqinia</taxon>
    </lineage>
</organism>
<reference evidence="1 2" key="1">
    <citation type="submission" date="2016-10" db="EMBL/GenBank/DDBJ databases">
        <authorList>
            <person name="de Groot N.N."/>
        </authorList>
    </citation>
    <scope>NUCLEOTIDE SEQUENCE [LARGE SCALE GENOMIC DNA]</scope>
    <source>
        <strain evidence="1 2">CGMCC 1.9156</strain>
    </source>
</reference>
<dbReference type="InterPro" id="IPR046111">
    <property type="entry name" value="DUF6048"/>
</dbReference>
<dbReference type="STRING" id="655355.SAMN05216283_109176"/>
<accession>A0A1I2JQX7</accession>